<dbReference type="Proteomes" id="UP000192578">
    <property type="component" value="Unassembled WGS sequence"/>
</dbReference>
<proteinExistence type="predicted"/>
<name>A0A1W0W9N1_HYPEX</name>
<evidence type="ECO:0000256" key="1">
    <source>
        <dbReference type="SAM" id="SignalP"/>
    </source>
</evidence>
<protein>
    <submittedName>
        <fullName evidence="2">Uncharacterized protein</fullName>
    </submittedName>
</protein>
<evidence type="ECO:0000313" key="3">
    <source>
        <dbReference type="Proteomes" id="UP000192578"/>
    </source>
</evidence>
<organism evidence="2 3">
    <name type="scientific">Hypsibius exemplaris</name>
    <name type="common">Freshwater tardigrade</name>
    <dbReference type="NCBI Taxonomy" id="2072580"/>
    <lineage>
        <taxon>Eukaryota</taxon>
        <taxon>Metazoa</taxon>
        <taxon>Ecdysozoa</taxon>
        <taxon>Tardigrada</taxon>
        <taxon>Eutardigrada</taxon>
        <taxon>Parachela</taxon>
        <taxon>Hypsibioidea</taxon>
        <taxon>Hypsibiidae</taxon>
        <taxon>Hypsibius</taxon>
    </lineage>
</organism>
<gene>
    <name evidence="2" type="ORF">BV898_13847</name>
</gene>
<evidence type="ECO:0000313" key="2">
    <source>
        <dbReference type="EMBL" id="OQV11880.1"/>
    </source>
</evidence>
<sequence length="99" mass="10871">MTVGLMMSTSVLAIGMLRPAAAAAATRVYDDGIQEYNFDQFRATCTTVSAFLLHTVERALSKRLGLLIGIHSVLHPPRYGGIVPPRGVLFEEVRRRSRA</sequence>
<dbReference type="EMBL" id="MTYJ01000159">
    <property type="protein sequence ID" value="OQV11880.1"/>
    <property type="molecule type" value="Genomic_DNA"/>
</dbReference>
<feature type="signal peptide" evidence="1">
    <location>
        <begin position="1"/>
        <end position="22"/>
    </location>
</feature>
<feature type="chain" id="PRO_5013343087" evidence="1">
    <location>
        <begin position="23"/>
        <end position="99"/>
    </location>
</feature>
<accession>A0A1W0W9N1</accession>
<reference evidence="3" key="1">
    <citation type="submission" date="2017-01" db="EMBL/GenBank/DDBJ databases">
        <title>Comparative genomics of anhydrobiosis in the tardigrade Hypsibius dujardini.</title>
        <authorList>
            <person name="Yoshida Y."/>
            <person name="Koutsovoulos G."/>
            <person name="Laetsch D."/>
            <person name="Stevens L."/>
            <person name="Kumar S."/>
            <person name="Horikawa D."/>
            <person name="Ishino K."/>
            <person name="Komine S."/>
            <person name="Tomita M."/>
            <person name="Blaxter M."/>
            <person name="Arakawa K."/>
        </authorList>
    </citation>
    <scope>NUCLEOTIDE SEQUENCE [LARGE SCALE GENOMIC DNA]</scope>
    <source>
        <strain evidence="3">Z151</strain>
    </source>
</reference>
<keyword evidence="1" id="KW-0732">Signal</keyword>
<keyword evidence="3" id="KW-1185">Reference proteome</keyword>
<comment type="caution">
    <text evidence="2">The sequence shown here is derived from an EMBL/GenBank/DDBJ whole genome shotgun (WGS) entry which is preliminary data.</text>
</comment>
<dbReference type="AlphaFoldDB" id="A0A1W0W9N1"/>